<reference evidence="1" key="1">
    <citation type="journal article" date="2021" name="Genome Biol. Evol.">
        <title>The assembled and annotated genome of the fairy-ring fungus Marasmius oreades.</title>
        <authorList>
            <person name="Hiltunen M."/>
            <person name="Ament-Velasquez S.L."/>
            <person name="Johannesson H."/>
        </authorList>
    </citation>
    <scope>NUCLEOTIDE SEQUENCE</scope>
    <source>
        <strain evidence="1">03SP1</strain>
    </source>
</reference>
<sequence length="168" mass="18992">MPSSKYILDEYFDETSIHLYHDITHEADNDRTHVSCHYSTSQDTTLTLCDKQQSAVDILPEDLATSAKSTSEHGHDLSLNSEDGCHFASPKLKKQHLKANHKTLQGIITTSPPRSFAQKTSNDDKTFERFIKFVPVDTTSQPISLYATQRTVVFKLLIIRIQLLKISS</sequence>
<comment type="caution">
    <text evidence="1">The sequence shown here is derived from an EMBL/GenBank/DDBJ whole genome shotgun (WGS) entry which is preliminary data.</text>
</comment>
<evidence type="ECO:0000313" key="2">
    <source>
        <dbReference type="Proteomes" id="UP001049176"/>
    </source>
</evidence>
<dbReference type="AlphaFoldDB" id="A0A9P7V436"/>
<gene>
    <name evidence="1" type="ORF">E1B28_001746</name>
</gene>
<evidence type="ECO:0000313" key="1">
    <source>
        <dbReference type="EMBL" id="KAG7099953.1"/>
    </source>
</evidence>
<dbReference type="RefSeq" id="XP_043016423.1">
    <property type="nucleotide sequence ID" value="XM_043147709.1"/>
</dbReference>
<dbReference type="Proteomes" id="UP001049176">
    <property type="component" value="Chromosome 1"/>
</dbReference>
<accession>A0A9P7V436</accession>
<protein>
    <submittedName>
        <fullName evidence="1">Uncharacterized protein</fullName>
    </submittedName>
</protein>
<dbReference type="GeneID" id="66070822"/>
<name>A0A9P7V436_9AGAR</name>
<dbReference type="KEGG" id="more:E1B28_001746"/>
<proteinExistence type="predicted"/>
<organism evidence="1 2">
    <name type="scientific">Marasmius oreades</name>
    <name type="common">fairy-ring Marasmius</name>
    <dbReference type="NCBI Taxonomy" id="181124"/>
    <lineage>
        <taxon>Eukaryota</taxon>
        <taxon>Fungi</taxon>
        <taxon>Dikarya</taxon>
        <taxon>Basidiomycota</taxon>
        <taxon>Agaricomycotina</taxon>
        <taxon>Agaricomycetes</taxon>
        <taxon>Agaricomycetidae</taxon>
        <taxon>Agaricales</taxon>
        <taxon>Marasmiineae</taxon>
        <taxon>Marasmiaceae</taxon>
        <taxon>Marasmius</taxon>
    </lineage>
</organism>
<dbReference type="EMBL" id="CM032181">
    <property type="protein sequence ID" value="KAG7099953.1"/>
    <property type="molecule type" value="Genomic_DNA"/>
</dbReference>
<keyword evidence="2" id="KW-1185">Reference proteome</keyword>